<name>A0AAV4ZC10_9HYPH</name>
<gene>
    <name evidence="9" type="ORF">OICFNHDK_3607</name>
</gene>
<evidence type="ECO:0000259" key="8">
    <source>
        <dbReference type="SMART" id="SM00911"/>
    </source>
</evidence>
<dbReference type="SMART" id="SM00911">
    <property type="entry name" value="HWE_HK"/>
    <property type="match status" value="1"/>
</dbReference>
<dbReference type="InterPro" id="IPR011102">
    <property type="entry name" value="Sig_transdc_His_kinase_HWE"/>
</dbReference>
<dbReference type="Proteomes" id="UP001055307">
    <property type="component" value="Unassembled WGS sequence"/>
</dbReference>
<dbReference type="EC" id="2.7.13.3" evidence="2"/>
<keyword evidence="6 9" id="KW-0418">Kinase</keyword>
<dbReference type="RefSeq" id="WP_187273385.1">
    <property type="nucleotide sequence ID" value="NZ_BPQF01000019.1"/>
</dbReference>
<dbReference type="Gene3D" id="3.30.565.10">
    <property type="entry name" value="Histidine kinase-like ATPase, C-terminal domain"/>
    <property type="match status" value="1"/>
</dbReference>
<evidence type="ECO:0000313" key="10">
    <source>
        <dbReference type="Proteomes" id="UP001055307"/>
    </source>
</evidence>
<dbReference type="Pfam" id="PF07536">
    <property type="entry name" value="HWE_HK"/>
    <property type="match status" value="1"/>
</dbReference>
<evidence type="ECO:0000256" key="5">
    <source>
        <dbReference type="ARBA" id="ARBA00022741"/>
    </source>
</evidence>
<keyword evidence="10" id="KW-1185">Reference proteome</keyword>
<accession>A0AAV4ZC10</accession>
<dbReference type="GO" id="GO:0004673">
    <property type="term" value="F:protein histidine kinase activity"/>
    <property type="evidence" value="ECO:0007669"/>
    <property type="project" value="UniProtKB-EC"/>
</dbReference>
<dbReference type="GO" id="GO:0005524">
    <property type="term" value="F:ATP binding"/>
    <property type="evidence" value="ECO:0007669"/>
    <property type="project" value="UniProtKB-KW"/>
</dbReference>
<protein>
    <recommendedName>
        <fullName evidence="2">histidine kinase</fullName>
        <ecNumber evidence="2">2.7.13.3</ecNumber>
    </recommendedName>
</protein>
<reference evidence="9" key="1">
    <citation type="journal article" date="2016" name="Front. Microbiol.">
        <title>Genome Sequence of the Piezophilic, Mesophilic Sulfate-Reducing Bacterium Desulfovibrio indicus J2T.</title>
        <authorList>
            <person name="Cao J."/>
            <person name="Maignien L."/>
            <person name="Shao Z."/>
            <person name="Alain K."/>
            <person name="Jebbar M."/>
        </authorList>
    </citation>
    <scope>NUCLEOTIDE SEQUENCE</scope>
    <source>
        <strain evidence="9">DSM 21893</strain>
    </source>
</reference>
<keyword evidence="7" id="KW-0067">ATP-binding</keyword>
<organism evidence="9 10">
    <name type="scientific">Methylobacterium bullatum</name>
    <dbReference type="NCBI Taxonomy" id="570505"/>
    <lineage>
        <taxon>Bacteria</taxon>
        <taxon>Pseudomonadati</taxon>
        <taxon>Pseudomonadota</taxon>
        <taxon>Alphaproteobacteria</taxon>
        <taxon>Hyphomicrobiales</taxon>
        <taxon>Methylobacteriaceae</taxon>
        <taxon>Methylobacterium</taxon>
    </lineage>
</organism>
<evidence type="ECO:0000256" key="3">
    <source>
        <dbReference type="ARBA" id="ARBA00022553"/>
    </source>
</evidence>
<evidence type="ECO:0000313" key="9">
    <source>
        <dbReference type="EMBL" id="GJD41128.1"/>
    </source>
</evidence>
<dbReference type="InterPro" id="IPR036890">
    <property type="entry name" value="HATPase_C_sf"/>
</dbReference>
<evidence type="ECO:0000256" key="4">
    <source>
        <dbReference type="ARBA" id="ARBA00022679"/>
    </source>
</evidence>
<dbReference type="AlphaFoldDB" id="A0AAV4ZC10"/>
<dbReference type="PANTHER" id="PTHR41523:SF8">
    <property type="entry name" value="ETHYLENE RESPONSE SENSOR PROTEIN"/>
    <property type="match status" value="1"/>
</dbReference>
<dbReference type="EMBL" id="BPQF01000019">
    <property type="protein sequence ID" value="GJD41128.1"/>
    <property type="molecule type" value="Genomic_DNA"/>
</dbReference>
<keyword evidence="3" id="KW-0597">Phosphoprotein</keyword>
<reference evidence="9" key="2">
    <citation type="submission" date="2021-08" db="EMBL/GenBank/DDBJ databases">
        <authorList>
            <person name="Tani A."/>
            <person name="Ola A."/>
            <person name="Ogura Y."/>
            <person name="Katsura K."/>
            <person name="Hayashi T."/>
        </authorList>
    </citation>
    <scope>NUCLEOTIDE SEQUENCE</scope>
    <source>
        <strain evidence="9">DSM 21893</strain>
    </source>
</reference>
<comment type="caution">
    <text evidence="9">The sequence shown here is derived from an EMBL/GenBank/DDBJ whole genome shotgun (WGS) entry which is preliminary data.</text>
</comment>
<sequence>MTMGSDPTGAEERVALLAELQHRVRNTLATMRLIARRSAEFSESLEDYTAHLDGRLAALARVQNVIIQNPTAGVDLDRLVTDELTSALAYQDGRTCVDGPDLRLHLRAAEPLALALHELSTNALKFGALATPTGRLTVIWRIEEREGAPHLVFDWLERGVPLNEDEPRRRGFGTVVLEEMLAYNLKAATSLTFAPDGLHFRLALPLTSRTLHAGTGHASPLLHPPDGQLDAGFADVPRVLRNPPGGPWKDASRR</sequence>
<proteinExistence type="predicted"/>
<feature type="domain" description="Signal transduction histidine kinase HWE region" evidence="8">
    <location>
        <begin position="19"/>
        <end position="101"/>
    </location>
</feature>
<evidence type="ECO:0000256" key="2">
    <source>
        <dbReference type="ARBA" id="ARBA00012438"/>
    </source>
</evidence>
<evidence type="ECO:0000256" key="6">
    <source>
        <dbReference type="ARBA" id="ARBA00022777"/>
    </source>
</evidence>
<dbReference type="PANTHER" id="PTHR41523">
    <property type="entry name" value="TWO-COMPONENT SYSTEM SENSOR PROTEIN"/>
    <property type="match status" value="1"/>
</dbReference>
<keyword evidence="4" id="KW-0808">Transferase</keyword>
<keyword evidence="5" id="KW-0547">Nucleotide-binding</keyword>
<evidence type="ECO:0000256" key="1">
    <source>
        <dbReference type="ARBA" id="ARBA00000085"/>
    </source>
</evidence>
<evidence type="ECO:0000256" key="7">
    <source>
        <dbReference type="ARBA" id="ARBA00022840"/>
    </source>
</evidence>
<comment type="catalytic activity">
    <reaction evidence="1">
        <text>ATP + protein L-histidine = ADP + protein N-phospho-L-histidine.</text>
        <dbReference type="EC" id="2.7.13.3"/>
    </reaction>
</comment>